<gene>
    <name evidence="2" type="ORF">GCM10009039_26370</name>
</gene>
<reference evidence="2" key="1">
    <citation type="journal article" date="2014" name="Int. J. Syst. Evol. Microbiol.">
        <title>Complete genome sequence of Corynebacterium casei LMG S-19264T (=DSM 44701T), isolated from a smear-ripened cheese.</title>
        <authorList>
            <consortium name="US DOE Joint Genome Institute (JGI-PGF)"/>
            <person name="Walter F."/>
            <person name="Albersmeier A."/>
            <person name="Kalinowski J."/>
            <person name="Ruckert C."/>
        </authorList>
    </citation>
    <scope>NUCLEOTIDE SEQUENCE</scope>
    <source>
        <strain evidence="2">JCM 19596</strain>
    </source>
</reference>
<dbReference type="AlphaFoldDB" id="A0A830FLC3"/>
<feature type="region of interest" description="Disordered" evidence="1">
    <location>
        <begin position="459"/>
        <end position="482"/>
    </location>
</feature>
<protein>
    <recommendedName>
        <fullName evidence="4">Restriction endonuclease</fullName>
    </recommendedName>
</protein>
<dbReference type="Proteomes" id="UP000607197">
    <property type="component" value="Unassembled WGS sequence"/>
</dbReference>
<proteinExistence type="predicted"/>
<evidence type="ECO:0000313" key="2">
    <source>
        <dbReference type="EMBL" id="GGL67109.1"/>
    </source>
</evidence>
<accession>A0A830FLC3</accession>
<comment type="caution">
    <text evidence="2">The sequence shown here is derived from an EMBL/GenBank/DDBJ whole genome shotgun (WGS) entry which is preliminary data.</text>
</comment>
<organism evidence="2 3">
    <name type="scientific">Halocalculus aciditolerans</name>
    <dbReference type="NCBI Taxonomy" id="1383812"/>
    <lineage>
        <taxon>Archaea</taxon>
        <taxon>Methanobacteriati</taxon>
        <taxon>Methanobacteriota</taxon>
        <taxon>Stenosarchaea group</taxon>
        <taxon>Halobacteria</taxon>
        <taxon>Halobacteriales</taxon>
        <taxon>Halobacteriaceae</taxon>
        <taxon>Halocalculus</taxon>
    </lineage>
</organism>
<sequence>MSWEDLEGKGEASHHRGEVYRQVVEEYLESGEFLRQGEPYSGTKDIRLTRPAHNEEKVFRVETKNTKARIGSESFVTEVARHCLDFHFGDEEFEWYIYAPEYSNPDRWRHIFDGRIRREDEVGDYFGEIIEKHNLTEEEAKKFAELDVEDFREFIEVVALKKATSGRLQELIRENTKTDRAEKKWEFYIQENEPKYEPTDYLPNFFRITAYPDSVWEMQSMATGLNDVFDAVPRYFPLWVEGASAYSLVSPDTLPAELEPLLKTDESTEHEFEKWAFEDGTPVDRRIVTGLLNKQLIWRGTQLHEACRAVRHNRTFKLIIPLPEGGHVQKTLTGEIIDPDDAQTEKVEGYTVTRDMGRGIGHRYGHPEVKFYGRHGYAFISTGWLFTAEGRGNSVIEGDAADDLHNSLDKNNYGKTPNRRAQFRQWRQYLRMGQGEDEKLVGEELARMDASQRMVFERPQELHLSMRPPKNSEERDELMEVN</sequence>
<dbReference type="EMBL" id="BMPG01000003">
    <property type="protein sequence ID" value="GGL67109.1"/>
    <property type="molecule type" value="Genomic_DNA"/>
</dbReference>
<dbReference type="OrthoDB" id="316634at2157"/>
<reference evidence="2" key="2">
    <citation type="submission" date="2020-09" db="EMBL/GenBank/DDBJ databases">
        <authorList>
            <person name="Sun Q."/>
            <person name="Ohkuma M."/>
        </authorList>
    </citation>
    <scope>NUCLEOTIDE SEQUENCE</scope>
    <source>
        <strain evidence="2">JCM 19596</strain>
    </source>
</reference>
<evidence type="ECO:0000313" key="3">
    <source>
        <dbReference type="Proteomes" id="UP000607197"/>
    </source>
</evidence>
<name>A0A830FLC3_9EURY</name>
<keyword evidence="3" id="KW-1185">Reference proteome</keyword>
<dbReference type="RefSeq" id="WP_188979658.1">
    <property type="nucleotide sequence ID" value="NZ_BMPG01000003.1"/>
</dbReference>
<evidence type="ECO:0008006" key="4">
    <source>
        <dbReference type="Google" id="ProtNLM"/>
    </source>
</evidence>
<evidence type="ECO:0000256" key="1">
    <source>
        <dbReference type="SAM" id="MobiDB-lite"/>
    </source>
</evidence>